<name>S8DQ56_FOMSC</name>
<feature type="non-terminal residue" evidence="1">
    <location>
        <position position="1"/>
    </location>
</feature>
<proteinExistence type="predicted"/>
<accession>S8DQ56</accession>
<dbReference type="HOGENOM" id="CLU_032165_0_1_1"/>
<dbReference type="Proteomes" id="UP000015241">
    <property type="component" value="Unassembled WGS sequence"/>
</dbReference>
<dbReference type="eggNOG" id="ENOG502SV4Z">
    <property type="taxonomic scope" value="Eukaryota"/>
</dbReference>
<dbReference type="EMBL" id="KE504282">
    <property type="protein sequence ID" value="EPS93333.1"/>
    <property type="molecule type" value="Genomic_DNA"/>
</dbReference>
<keyword evidence="2" id="KW-1185">Reference proteome</keyword>
<dbReference type="AlphaFoldDB" id="S8DQ56"/>
<dbReference type="STRING" id="743788.S8DQ56"/>
<reference evidence="1 2" key="1">
    <citation type="journal article" date="2012" name="Science">
        <title>The Paleozoic origin of enzymatic lignin decomposition reconstructed from 31 fungal genomes.</title>
        <authorList>
            <person name="Floudas D."/>
            <person name="Binder M."/>
            <person name="Riley R."/>
            <person name="Barry K."/>
            <person name="Blanchette R.A."/>
            <person name="Henrissat B."/>
            <person name="Martinez A.T."/>
            <person name="Otillar R."/>
            <person name="Spatafora J.W."/>
            <person name="Yadav J.S."/>
            <person name="Aerts A."/>
            <person name="Benoit I."/>
            <person name="Boyd A."/>
            <person name="Carlson A."/>
            <person name="Copeland A."/>
            <person name="Coutinho P.M."/>
            <person name="de Vries R.P."/>
            <person name="Ferreira P."/>
            <person name="Findley K."/>
            <person name="Foster B."/>
            <person name="Gaskell J."/>
            <person name="Glotzer D."/>
            <person name="Gorecki P."/>
            <person name="Heitman J."/>
            <person name="Hesse C."/>
            <person name="Hori C."/>
            <person name="Igarashi K."/>
            <person name="Jurgens J.A."/>
            <person name="Kallen N."/>
            <person name="Kersten P."/>
            <person name="Kohler A."/>
            <person name="Kuees U."/>
            <person name="Kumar T.K.A."/>
            <person name="Kuo A."/>
            <person name="LaButti K."/>
            <person name="Larrondo L.F."/>
            <person name="Lindquist E."/>
            <person name="Ling A."/>
            <person name="Lombard V."/>
            <person name="Lucas S."/>
            <person name="Lundell T."/>
            <person name="Martin R."/>
            <person name="McLaughlin D.J."/>
            <person name="Morgenstern I."/>
            <person name="Morin E."/>
            <person name="Murat C."/>
            <person name="Nagy L.G."/>
            <person name="Nolan M."/>
            <person name="Ohm R.A."/>
            <person name="Patyshakuliyeva A."/>
            <person name="Rokas A."/>
            <person name="Ruiz-Duenas F.J."/>
            <person name="Sabat G."/>
            <person name="Salamov A."/>
            <person name="Samejima M."/>
            <person name="Schmutz J."/>
            <person name="Slot J.C."/>
            <person name="St John F."/>
            <person name="Stenlid J."/>
            <person name="Sun H."/>
            <person name="Sun S."/>
            <person name="Syed K."/>
            <person name="Tsang A."/>
            <person name="Wiebenga A."/>
            <person name="Young D."/>
            <person name="Pisabarro A."/>
            <person name="Eastwood D.C."/>
            <person name="Martin F."/>
            <person name="Cullen D."/>
            <person name="Grigoriev I.V."/>
            <person name="Hibbett D.S."/>
        </authorList>
    </citation>
    <scope>NUCLEOTIDE SEQUENCE</scope>
    <source>
        <strain evidence="2">FP-58527</strain>
    </source>
</reference>
<protein>
    <submittedName>
        <fullName evidence="1">Uncharacterized protein</fullName>
    </submittedName>
</protein>
<dbReference type="OrthoDB" id="2404451at2759"/>
<organism evidence="1 2">
    <name type="scientific">Fomitopsis schrenkii</name>
    <name type="common">Brown rot fungus</name>
    <dbReference type="NCBI Taxonomy" id="2126942"/>
    <lineage>
        <taxon>Eukaryota</taxon>
        <taxon>Fungi</taxon>
        <taxon>Dikarya</taxon>
        <taxon>Basidiomycota</taxon>
        <taxon>Agaricomycotina</taxon>
        <taxon>Agaricomycetes</taxon>
        <taxon>Polyporales</taxon>
        <taxon>Fomitopsis</taxon>
    </lineage>
</organism>
<evidence type="ECO:0000313" key="1">
    <source>
        <dbReference type="EMBL" id="EPS93333.1"/>
    </source>
</evidence>
<evidence type="ECO:0000313" key="2">
    <source>
        <dbReference type="Proteomes" id="UP000015241"/>
    </source>
</evidence>
<gene>
    <name evidence="1" type="ORF">FOMPIDRAFT_1136369</name>
</gene>
<sequence>VAACPVTIHALLHIADYIKAAGPVWASWAFPMELFCGRLQPAIRSRCFPYANMDRHVLAVARLDHIKKVYSADELLALRCPKVDQATEFPGYTTCKFLRPCTLAKTRDLDVRESIIGALVTRFHRTAAVVRGALPTNVKLWHRIKILPDGDIIRASETYRKQRDTHNATFIRYDTIVDKNAHFPRRPVINELRSFFGQLRYIVVLHFPVCHPLGLREPTTIALAAICSCPIVKSHKDLDIHYYTKEGAIDVVDLTCVQCVIGRVKDGNSWAVIDRSGSLSRAIFAVEEEDEERVQ</sequence>
<dbReference type="InParanoid" id="S8DQ56"/>